<organism evidence="6 7">
    <name type="scientific">Mycolicibacterium vanbaalenii</name>
    <name type="common">Mycobacterium vanbaalenii</name>
    <dbReference type="NCBI Taxonomy" id="110539"/>
    <lineage>
        <taxon>Bacteria</taxon>
        <taxon>Bacillati</taxon>
        <taxon>Actinomycetota</taxon>
        <taxon>Actinomycetes</taxon>
        <taxon>Mycobacteriales</taxon>
        <taxon>Mycobacteriaceae</taxon>
        <taxon>Mycolicibacterium</taxon>
    </lineage>
</organism>
<dbReference type="InterPro" id="IPR027477">
    <property type="entry name" value="Succ_DH/fumarate_Rdtase_cat_sf"/>
</dbReference>
<sequence>MTDFEVIVIGSGAAGLCAAVTAVEAGAASVLVVDAEAVVGGSSRLSGGVIMGSGSSLQRAAGIEDNPVDLVHEYLSLNGWDVARGPVERWALRTGETIDWLAAHDVPFFDRLIFGGDERKARSHCVDGGGQALIGALQSAARSAGVEFALGQRVERLVQGDHGGVVGVQAGLETLTAAAVIVATGGFGANDDLLAKYFPSAYEPGWSWYIGADSSRGDHFGFADAIGAQVTGFDRGLRTLDPGLARLNEAFLPGWAVLVGTDGRRMVDETAPYGLMDQVLRAHGDRGYVVFDDAALRPPAELTSRYRDSYKQVWPNHPPFRTKNYNADVIDAHLAEGGRKVHRADTVGGLERAIGMTEGVLAGEIGRYNGFASAGSDDDHGKAGKFLLPLTTAPYYAVEVRALTVNLTACGLRIDDRARVVGADGQPIAGLYAAGECTGGIIKTYIGSGNSLANACGFGRIAGDEAARRSTNMRRSQEVRT</sequence>
<keyword evidence="7" id="KW-1185">Reference proteome</keyword>
<evidence type="ECO:0000313" key="6">
    <source>
        <dbReference type="EMBL" id="CAA0129927.1"/>
    </source>
</evidence>
<dbReference type="PANTHER" id="PTHR43400">
    <property type="entry name" value="FUMARATE REDUCTASE"/>
    <property type="match status" value="1"/>
</dbReference>
<gene>
    <name evidence="6" type="primary">ifcA</name>
    <name evidence="6" type="ORF">AELLOGFF_05608</name>
</gene>
<dbReference type="AlphaFoldDB" id="A0A5S9R6X9"/>
<evidence type="ECO:0000313" key="7">
    <source>
        <dbReference type="Proteomes" id="UP000430146"/>
    </source>
</evidence>
<dbReference type="SUPFAM" id="SSF51905">
    <property type="entry name" value="FAD/NAD(P)-binding domain"/>
    <property type="match status" value="1"/>
</dbReference>
<evidence type="ECO:0000256" key="1">
    <source>
        <dbReference type="ARBA" id="ARBA00001974"/>
    </source>
</evidence>
<dbReference type="PANTHER" id="PTHR43400:SF10">
    <property type="entry name" value="3-OXOSTEROID 1-DEHYDROGENASE"/>
    <property type="match status" value="1"/>
</dbReference>
<evidence type="ECO:0000259" key="5">
    <source>
        <dbReference type="Pfam" id="PF00890"/>
    </source>
</evidence>
<keyword evidence="3" id="KW-0274">FAD</keyword>
<dbReference type="OrthoDB" id="9813348at2"/>
<feature type="domain" description="FAD-dependent oxidoreductase 2 FAD-binding" evidence="5">
    <location>
        <begin position="6"/>
        <end position="452"/>
    </location>
</feature>
<name>A0A5S9R6X9_MYCVN</name>
<dbReference type="InterPro" id="IPR003953">
    <property type="entry name" value="FAD-dep_OxRdtase_2_FAD-bd"/>
</dbReference>
<evidence type="ECO:0000256" key="3">
    <source>
        <dbReference type="ARBA" id="ARBA00022827"/>
    </source>
</evidence>
<keyword evidence="4 6" id="KW-0560">Oxidoreductase</keyword>
<proteinExistence type="predicted"/>
<dbReference type="Proteomes" id="UP000430146">
    <property type="component" value="Unassembled WGS sequence"/>
</dbReference>
<protein>
    <submittedName>
        <fullName evidence="6">Fumarate reductase flavoprotein subunit</fullName>
        <ecNumber evidence="6">1.3.5.4</ecNumber>
    </submittedName>
</protein>
<accession>A0A5S9R6X9</accession>
<dbReference type="GO" id="GO:0008202">
    <property type="term" value="P:steroid metabolic process"/>
    <property type="evidence" value="ECO:0007669"/>
    <property type="project" value="UniProtKB-ARBA"/>
</dbReference>
<dbReference type="SUPFAM" id="SSF56425">
    <property type="entry name" value="Succinate dehydrogenase/fumarate reductase flavoprotein, catalytic domain"/>
    <property type="match status" value="1"/>
</dbReference>
<evidence type="ECO:0000256" key="2">
    <source>
        <dbReference type="ARBA" id="ARBA00022630"/>
    </source>
</evidence>
<comment type="cofactor">
    <cofactor evidence="1">
        <name>FAD</name>
        <dbReference type="ChEBI" id="CHEBI:57692"/>
    </cofactor>
</comment>
<dbReference type="RefSeq" id="WP_159233573.1">
    <property type="nucleotide sequence ID" value="NZ_CACSIP010000037.1"/>
</dbReference>
<evidence type="ECO:0000256" key="4">
    <source>
        <dbReference type="ARBA" id="ARBA00023002"/>
    </source>
</evidence>
<dbReference type="Pfam" id="PF00890">
    <property type="entry name" value="FAD_binding_2"/>
    <property type="match status" value="1"/>
</dbReference>
<reference evidence="6 7" key="1">
    <citation type="submission" date="2019-11" db="EMBL/GenBank/DDBJ databases">
        <authorList>
            <person name="Holert J."/>
        </authorList>
    </citation>
    <scope>NUCLEOTIDE SEQUENCE [LARGE SCALE GENOMIC DNA]</scope>
    <source>
        <strain evidence="6">BC8_1</strain>
    </source>
</reference>
<dbReference type="EMBL" id="CACSIP010000037">
    <property type="protein sequence ID" value="CAA0129927.1"/>
    <property type="molecule type" value="Genomic_DNA"/>
</dbReference>
<dbReference type="Gene3D" id="3.90.700.10">
    <property type="entry name" value="Succinate dehydrogenase/fumarate reductase flavoprotein, catalytic domain"/>
    <property type="match status" value="1"/>
</dbReference>
<dbReference type="PRINTS" id="PR00411">
    <property type="entry name" value="PNDRDTASEI"/>
</dbReference>
<dbReference type="InterPro" id="IPR050315">
    <property type="entry name" value="FAD-oxidoreductase_2"/>
</dbReference>
<keyword evidence="2" id="KW-0285">Flavoprotein</keyword>
<dbReference type="EC" id="1.3.5.4" evidence="6"/>
<dbReference type="GO" id="GO:0033765">
    <property type="term" value="F:steroid dehydrogenase activity, acting on the CH-CH group of donors"/>
    <property type="evidence" value="ECO:0007669"/>
    <property type="project" value="UniProtKB-ARBA"/>
</dbReference>
<dbReference type="Gene3D" id="3.50.50.60">
    <property type="entry name" value="FAD/NAD(P)-binding domain"/>
    <property type="match status" value="1"/>
</dbReference>
<dbReference type="InterPro" id="IPR036188">
    <property type="entry name" value="FAD/NAD-bd_sf"/>
</dbReference>